<dbReference type="SFLD" id="SFLDF00562">
    <property type="entry name" value="HemN-like__clustered_with_heat"/>
    <property type="match status" value="1"/>
</dbReference>
<reference evidence="5 7" key="2">
    <citation type="submission" date="2019-03" db="EMBL/GenBank/DDBJ databases">
        <authorList>
            <person name="He R.-H."/>
        </authorList>
    </citation>
    <scope>NUCLEOTIDE SEQUENCE [LARGE SCALE GENOMIC DNA]</scope>
    <source>
        <strain evidence="5 7">DSM 19624</strain>
    </source>
</reference>
<keyword evidence="2" id="KW-0408">Iron</keyword>
<protein>
    <recommendedName>
        <fullName evidence="2">Heme chaperone HemW</fullName>
    </recommendedName>
</protein>
<dbReference type="PROSITE" id="PS51918">
    <property type="entry name" value="RADICAL_SAM"/>
    <property type="match status" value="1"/>
</dbReference>
<dbReference type="GO" id="GO:0005737">
    <property type="term" value="C:cytoplasm"/>
    <property type="evidence" value="ECO:0007669"/>
    <property type="project" value="UniProtKB-SubCell"/>
</dbReference>
<dbReference type="GO" id="GO:0051539">
    <property type="term" value="F:4 iron, 4 sulfur cluster binding"/>
    <property type="evidence" value="ECO:0007669"/>
    <property type="project" value="UniProtKB-UniRule"/>
</dbReference>
<dbReference type="OrthoDB" id="9808022at2"/>
<dbReference type="InterPro" id="IPR034505">
    <property type="entry name" value="Coproporphyrinogen-III_oxidase"/>
</dbReference>
<reference evidence="4 6" key="1">
    <citation type="submission" date="2018-10" db="EMBL/GenBank/DDBJ databases">
        <title>Genomic Encyclopedia of Archaeal and Bacterial Type Strains, Phase II (KMG-II): from individual species to whole genera.</title>
        <authorList>
            <person name="Goeker M."/>
        </authorList>
    </citation>
    <scope>NUCLEOTIDE SEQUENCE [LARGE SCALE GENOMIC DNA]</scope>
    <source>
        <strain evidence="4 6">DSM 19624</strain>
    </source>
</reference>
<organism evidence="4 6">
    <name type="scientific">Pedobacter alluvionis</name>
    <dbReference type="NCBI Taxonomy" id="475253"/>
    <lineage>
        <taxon>Bacteria</taxon>
        <taxon>Pseudomonadati</taxon>
        <taxon>Bacteroidota</taxon>
        <taxon>Sphingobacteriia</taxon>
        <taxon>Sphingobacteriales</taxon>
        <taxon>Sphingobacteriaceae</taxon>
        <taxon>Pedobacter</taxon>
    </lineage>
</organism>
<sequence>MSGIYIHIPFCKKACHYCDFHFSTSLKYADEMVEAICKEIKMKKNRISGQVGSIYFGGGTPSILSQVALQKIFDAINHTFSVDANAEITIETNPDDLTAQKLKELKQLPVNRFSVGIQSFYDEDLIWMNRAHQAQEAEDCIRRSQDAGFENLTLDLVYGYPLLTDQKWLNNIQKAIELEVPHISAYALTVEPRTALAHAIKNKKQTPVSDNQSAAQFVILMDKLIDAGFEHYEISNFAKPNHYAVHNTNYWKGVDYIGIGPSAHGFNGQNRYMNPANNALYMETLGNGKLPEIAEELSLNDRFNEYIMTSLRTMWGTDLQKINADFGKDFLEETKDNLKNFEDKDWLMIDGDKICLSQNGKLFADHIASELFIVGNE</sequence>
<evidence type="ECO:0000313" key="7">
    <source>
        <dbReference type="Proteomes" id="UP000297429"/>
    </source>
</evidence>
<evidence type="ECO:0000256" key="1">
    <source>
        <dbReference type="ARBA" id="ARBA00006100"/>
    </source>
</evidence>
<comment type="caution">
    <text evidence="4">The sequence shown here is derived from an EMBL/GenBank/DDBJ whole genome shotgun (WGS) entry which is preliminary data.</text>
</comment>
<keyword evidence="2" id="KW-0143">Chaperone</keyword>
<dbReference type="EMBL" id="RCCK01000011">
    <property type="protein sequence ID" value="RLJ77285.1"/>
    <property type="molecule type" value="Genomic_DNA"/>
</dbReference>
<dbReference type="Pfam" id="PF06969">
    <property type="entry name" value="HemN_C"/>
    <property type="match status" value="1"/>
</dbReference>
<dbReference type="InterPro" id="IPR007197">
    <property type="entry name" value="rSAM"/>
</dbReference>
<comment type="function">
    <text evidence="2">Probably acts as a heme chaperone, transferring heme to an unknown acceptor. Binds one molecule of heme per monomer, possibly covalently. Binds 1 [4Fe-4S] cluster. The cluster is coordinated with 3 cysteines and an exchangeable S-adenosyl-L-methionine.</text>
</comment>
<gene>
    <name evidence="5" type="primary">hemW</name>
    <name evidence="4" type="ORF">BCL90_2369</name>
    <name evidence="5" type="ORF">E3V97_05440</name>
</gene>
<name>A0A497Y679_9SPHI</name>
<keyword evidence="2" id="KW-0004">4Fe-4S</keyword>
<keyword evidence="2" id="KW-0949">S-adenosyl-L-methionine</keyword>
<dbReference type="SFLD" id="SFLDF00288">
    <property type="entry name" value="HemN-like__clustered_with_nucl"/>
    <property type="match status" value="1"/>
</dbReference>
<dbReference type="InterPro" id="IPR010723">
    <property type="entry name" value="HemN_C"/>
</dbReference>
<comment type="subcellular location">
    <subcellularLocation>
        <location evidence="2">Cytoplasm</location>
    </subcellularLocation>
</comment>
<dbReference type="SFLD" id="SFLDG01065">
    <property type="entry name" value="anaerobic_coproporphyrinogen-I"/>
    <property type="match status" value="1"/>
</dbReference>
<dbReference type="Proteomes" id="UP000273898">
    <property type="component" value="Unassembled WGS sequence"/>
</dbReference>
<keyword evidence="2" id="KW-0479">Metal-binding</keyword>
<dbReference type="NCBIfam" id="TIGR00539">
    <property type="entry name" value="hemN_rel"/>
    <property type="match status" value="1"/>
</dbReference>
<keyword evidence="7" id="KW-1185">Reference proteome</keyword>
<dbReference type="InterPro" id="IPR004559">
    <property type="entry name" value="HemW-like"/>
</dbReference>
<evidence type="ECO:0000313" key="4">
    <source>
        <dbReference type="EMBL" id="RLJ77285.1"/>
    </source>
</evidence>
<dbReference type="SUPFAM" id="SSF102114">
    <property type="entry name" value="Radical SAM enzymes"/>
    <property type="match status" value="1"/>
</dbReference>
<keyword evidence="2" id="KW-0963">Cytoplasm</keyword>
<dbReference type="Pfam" id="PF04055">
    <property type="entry name" value="Radical_SAM"/>
    <property type="match status" value="1"/>
</dbReference>
<dbReference type="EMBL" id="SOPX01000001">
    <property type="protein sequence ID" value="TFB33491.1"/>
    <property type="molecule type" value="Genomic_DNA"/>
</dbReference>
<comment type="similarity">
    <text evidence="1">Belongs to the anaerobic coproporphyrinogen-III oxidase family. HemW subfamily.</text>
</comment>
<evidence type="ECO:0000259" key="3">
    <source>
        <dbReference type="PROSITE" id="PS51918"/>
    </source>
</evidence>
<keyword evidence="2" id="KW-0349">Heme</keyword>
<dbReference type="SFLD" id="SFLDS00029">
    <property type="entry name" value="Radical_SAM"/>
    <property type="match status" value="1"/>
</dbReference>
<dbReference type="InterPro" id="IPR023404">
    <property type="entry name" value="rSAM_horseshoe"/>
</dbReference>
<keyword evidence="2" id="KW-0411">Iron-sulfur</keyword>
<dbReference type="GO" id="GO:0006779">
    <property type="term" value="P:porphyrin-containing compound biosynthetic process"/>
    <property type="evidence" value="ECO:0007669"/>
    <property type="project" value="InterPro"/>
</dbReference>
<dbReference type="CDD" id="cd01335">
    <property type="entry name" value="Radical_SAM"/>
    <property type="match status" value="1"/>
</dbReference>
<dbReference type="InterPro" id="IPR058240">
    <property type="entry name" value="rSAM_sf"/>
</dbReference>
<dbReference type="RefSeq" id="WP_121284046.1">
    <property type="nucleotide sequence ID" value="NZ_RCCK01000011.1"/>
</dbReference>
<dbReference type="PANTHER" id="PTHR13932:SF5">
    <property type="entry name" value="RADICAL S-ADENOSYL METHIONINE DOMAIN-CONTAINING PROTEIN 1, MITOCHONDRIAL"/>
    <property type="match status" value="1"/>
</dbReference>
<evidence type="ECO:0000256" key="2">
    <source>
        <dbReference type="RuleBase" id="RU364116"/>
    </source>
</evidence>
<evidence type="ECO:0000313" key="6">
    <source>
        <dbReference type="Proteomes" id="UP000273898"/>
    </source>
</evidence>
<dbReference type="GO" id="GO:0046872">
    <property type="term" value="F:metal ion binding"/>
    <property type="evidence" value="ECO:0007669"/>
    <property type="project" value="UniProtKB-UniRule"/>
</dbReference>
<dbReference type="AlphaFoldDB" id="A0A497Y679"/>
<dbReference type="Proteomes" id="UP000297429">
    <property type="component" value="Unassembled WGS sequence"/>
</dbReference>
<dbReference type="PANTHER" id="PTHR13932">
    <property type="entry name" value="COPROPORPHYRINIGEN III OXIDASE"/>
    <property type="match status" value="1"/>
</dbReference>
<proteinExistence type="inferred from homology"/>
<accession>A0A497Y679</accession>
<dbReference type="Gene3D" id="3.80.30.20">
    <property type="entry name" value="tm_1862 like domain"/>
    <property type="match status" value="1"/>
</dbReference>
<dbReference type="GO" id="GO:0004109">
    <property type="term" value="F:coproporphyrinogen oxidase activity"/>
    <property type="evidence" value="ECO:0007669"/>
    <property type="project" value="InterPro"/>
</dbReference>
<dbReference type="SMART" id="SM00729">
    <property type="entry name" value="Elp3"/>
    <property type="match status" value="1"/>
</dbReference>
<dbReference type="InterPro" id="IPR006638">
    <property type="entry name" value="Elp3/MiaA/NifB-like_rSAM"/>
</dbReference>
<feature type="domain" description="Radical SAM core" evidence="3">
    <location>
        <begin position="1"/>
        <end position="230"/>
    </location>
</feature>
<evidence type="ECO:0000313" key="5">
    <source>
        <dbReference type="EMBL" id="TFB33491.1"/>
    </source>
</evidence>